<accession>B5GYP9</accession>
<feature type="compositionally biased region" description="Low complexity" evidence="4">
    <location>
        <begin position="35"/>
        <end position="57"/>
    </location>
</feature>
<sequence length="153" mass="15543">MSLGVHSAMSRLTRRQVIGVVTGAAAGSALAGLATATADSPPPAKATAAPAGTTGPDSFDEVFQGRRIQGLPAEGGAAHARGAHARGAHGHAGHGPAYRVLIDGRELHVMRHGKMGWSSAINHYERFATPLDAARTAVVSLKGAAVVPFDPTV</sequence>
<evidence type="ECO:0000256" key="2">
    <source>
        <dbReference type="ARBA" id="ARBA00022729"/>
    </source>
</evidence>
<dbReference type="InterPro" id="IPR023199">
    <property type="entry name" value="GriE/MELC1_sf"/>
</dbReference>
<dbReference type="GO" id="GO:0042438">
    <property type="term" value="P:melanin biosynthetic process"/>
    <property type="evidence" value="ECO:0007669"/>
    <property type="project" value="InterPro"/>
</dbReference>
<proteinExistence type="inferred from homology"/>
<dbReference type="NCBIfam" id="NF047833">
    <property type="entry name" value="TyroCdyMelC1"/>
    <property type="match status" value="1"/>
</dbReference>
<name>B5GYP9_STRCL</name>
<keyword evidence="5" id="KW-0614">Plasmid</keyword>
<evidence type="ECO:0000256" key="1">
    <source>
        <dbReference type="ARBA" id="ARBA00009871"/>
    </source>
</evidence>
<keyword evidence="2" id="KW-0732">Signal</keyword>
<organism evidence="5 6">
    <name type="scientific">Streptomyces clavuligerus</name>
    <dbReference type="NCBI Taxonomy" id="1901"/>
    <lineage>
        <taxon>Bacteria</taxon>
        <taxon>Bacillati</taxon>
        <taxon>Actinomycetota</taxon>
        <taxon>Actinomycetes</taxon>
        <taxon>Kitasatosporales</taxon>
        <taxon>Streptomycetaceae</taxon>
        <taxon>Streptomyces</taxon>
    </lineage>
</organism>
<feature type="region of interest" description="Disordered" evidence="4">
    <location>
        <begin position="35"/>
        <end position="60"/>
    </location>
</feature>
<dbReference type="Proteomes" id="UP000002357">
    <property type="component" value="Plasmid pSCL4"/>
</dbReference>
<evidence type="ECO:0000313" key="6">
    <source>
        <dbReference type="Proteomes" id="UP000002357"/>
    </source>
</evidence>
<dbReference type="Gene3D" id="3.30.1880.10">
    <property type="entry name" value="protein ne1242 domain like"/>
    <property type="match status" value="1"/>
</dbReference>
<comment type="similarity">
    <text evidence="1">Belongs to the melC1 family.</text>
</comment>
<dbReference type="Pfam" id="PF06236">
    <property type="entry name" value="MelC1"/>
    <property type="match status" value="1"/>
</dbReference>
<evidence type="ECO:0000256" key="3">
    <source>
        <dbReference type="ARBA" id="ARBA00023008"/>
    </source>
</evidence>
<gene>
    <name evidence="5" type="ORF">SCLAV_p1211</name>
</gene>
<dbReference type="OrthoDB" id="3405860at2"/>
<dbReference type="PROSITE" id="PS51318">
    <property type="entry name" value="TAT"/>
    <property type="match status" value="1"/>
</dbReference>
<evidence type="ECO:0000313" key="5">
    <source>
        <dbReference type="EMBL" id="EFG04697.2"/>
    </source>
</evidence>
<dbReference type="EMBL" id="CM000914">
    <property type="protein sequence ID" value="EFG04697.2"/>
    <property type="molecule type" value="Genomic_DNA"/>
</dbReference>
<geneLocation type="plasmid" evidence="5 6">
    <name>pSCL4</name>
</geneLocation>
<protein>
    <submittedName>
        <fullName evidence="5">Putative tyrosinase co-factor protein</fullName>
    </submittedName>
</protein>
<evidence type="ECO:0000256" key="4">
    <source>
        <dbReference type="SAM" id="MobiDB-lite"/>
    </source>
</evidence>
<dbReference type="eggNOG" id="ENOG502ZNXC">
    <property type="taxonomic scope" value="Bacteria"/>
</dbReference>
<reference evidence="5 6" key="1">
    <citation type="journal article" date="2010" name="Genome Biol. Evol.">
        <title>The sequence of a 1.8-mb bacterial linear plasmid reveals a rich evolutionary reservoir of secondary metabolic pathways.</title>
        <authorList>
            <person name="Medema M.H."/>
            <person name="Trefzer A."/>
            <person name="Kovalchuk A."/>
            <person name="van den Berg M."/>
            <person name="Mueller U."/>
            <person name="Heijne W."/>
            <person name="Wu L."/>
            <person name="Alam M.T."/>
            <person name="Ronning C.M."/>
            <person name="Nierman W.C."/>
            <person name="Bovenberg R.A.L."/>
            <person name="Breitling R."/>
            <person name="Takano E."/>
        </authorList>
    </citation>
    <scope>NUCLEOTIDE SEQUENCE [LARGE SCALE GENOMIC DNA]</scope>
    <source>
        <strain evidence="6">ATCC 27064 / DSM 738 / JCM 4710 / NBRC 13307 / NCIMB 12785 / NRRL 3585 / VKM Ac-602</strain>
        <plasmid evidence="5">pSCL4</plasmid>
    </source>
</reference>
<dbReference type="GO" id="GO:0005507">
    <property type="term" value="F:copper ion binding"/>
    <property type="evidence" value="ECO:0007669"/>
    <property type="project" value="InterPro"/>
</dbReference>
<keyword evidence="3" id="KW-0186">Copper</keyword>
<dbReference type="InterPro" id="IPR010928">
    <property type="entry name" value="MelC1"/>
</dbReference>
<dbReference type="InterPro" id="IPR006311">
    <property type="entry name" value="TAT_signal"/>
</dbReference>
<keyword evidence="6" id="KW-1185">Reference proteome</keyword>
<dbReference type="AlphaFoldDB" id="B5GYP9"/>